<gene>
    <name evidence="1" type="ORF">WJX73_001158</name>
</gene>
<dbReference type="EMBL" id="JALJOQ010000180">
    <property type="protein sequence ID" value="KAK9791185.1"/>
    <property type="molecule type" value="Genomic_DNA"/>
</dbReference>
<protein>
    <submittedName>
        <fullName evidence="1">Uncharacterized protein</fullName>
    </submittedName>
</protein>
<proteinExistence type="predicted"/>
<accession>A0AAW1NQ95</accession>
<name>A0AAW1NQ95_9CHLO</name>
<reference evidence="1 2" key="1">
    <citation type="journal article" date="2024" name="Nat. Commun.">
        <title>Phylogenomics reveals the evolutionary origins of lichenization in chlorophyte algae.</title>
        <authorList>
            <person name="Puginier C."/>
            <person name="Libourel C."/>
            <person name="Otte J."/>
            <person name="Skaloud P."/>
            <person name="Haon M."/>
            <person name="Grisel S."/>
            <person name="Petersen M."/>
            <person name="Berrin J.G."/>
            <person name="Delaux P.M."/>
            <person name="Dal Grande F."/>
            <person name="Keller J."/>
        </authorList>
    </citation>
    <scope>NUCLEOTIDE SEQUENCE [LARGE SCALE GENOMIC DNA]</scope>
    <source>
        <strain evidence="1 2">SAG 2036</strain>
    </source>
</reference>
<organism evidence="1 2">
    <name type="scientific">Symbiochloris irregularis</name>
    <dbReference type="NCBI Taxonomy" id="706552"/>
    <lineage>
        <taxon>Eukaryota</taxon>
        <taxon>Viridiplantae</taxon>
        <taxon>Chlorophyta</taxon>
        <taxon>core chlorophytes</taxon>
        <taxon>Trebouxiophyceae</taxon>
        <taxon>Trebouxiales</taxon>
        <taxon>Trebouxiaceae</taxon>
        <taxon>Symbiochloris</taxon>
    </lineage>
</organism>
<sequence length="295" mass="32768">MAARLIGAPVQVYGRRPHVRDLKLRDTSSTRAQASHVSNSLLAELAQQPDSVRAVFGQKQPQPILVGSNSEPTTISLDVECFDRLLVAEPEELRQALRLAHKYQLSAFLINADHLLTFRADSERYFWTSSADDLCRWTGLLHELGFTKAIPACTAAFFASTPKSITAAEHLAASRKAAYLGPLPAGSLLPILCEFFDNWRKTDLKWSSFTSSIDRDQHLQQNPIRVPGLGIKDDPESIRTLLPGYDSELWSHFSKAASDEWPKRQVTAAEVGRWAEEARAFAKACDDITGGHKKT</sequence>
<evidence type="ECO:0000313" key="2">
    <source>
        <dbReference type="Proteomes" id="UP001465755"/>
    </source>
</evidence>
<keyword evidence="2" id="KW-1185">Reference proteome</keyword>
<comment type="caution">
    <text evidence="1">The sequence shown here is derived from an EMBL/GenBank/DDBJ whole genome shotgun (WGS) entry which is preliminary data.</text>
</comment>
<dbReference type="Proteomes" id="UP001465755">
    <property type="component" value="Unassembled WGS sequence"/>
</dbReference>
<evidence type="ECO:0000313" key="1">
    <source>
        <dbReference type="EMBL" id="KAK9791185.1"/>
    </source>
</evidence>
<dbReference type="AlphaFoldDB" id="A0AAW1NQ95"/>